<dbReference type="Proteomes" id="UP000499080">
    <property type="component" value="Unassembled WGS sequence"/>
</dbReference>
<accession>A0A4Y2SW39</accession>
<proteinExistence type="predicted"/>
<comment type="caution">
    <text evidence="1">The sequence shown here is derived from an EMBL/GenBank/DDBJ whole genome shotgun (WGS) entry which is preliminary data.</text>
</comment>
<dbReference type="AlphaFoldDB" id="A0A4Y2SW39"/>
<organism evidence="1 2">
    <name type="scientific">Araneus ventricosus</name>
    <name type="common">Orbweaver spider</name>
    <name type="synonym">Epeira ventricosa</name>
    <dbReference type="NCBI Taxonomy" id="182803"/>
    <lineage>
        <taxon>Eukaryota</taxon>
        <taxon>Metazoa</taxon>
        <taxon>Ecdysozoa</taxon>
        <taxon>Arthropoda</taxon>
        <taxon>Chelicerata</taxon>
        <taxon>Arachnida</taxon>
        <taxon>Araneae</taxon>
        <taxon>Araneomorphae</taxon>
        <taxon>Entelegynae</taxon>
        <taxon>Araneoidea</taxon>
        <taxon>Araneidae</taxon>
        <taxon>Araneus</taxon>
    </lineage>
</organism>
<reference evidence="1 2" key="1">
    <citation type="journal article" date="2019" name="Sci. Rep.">
        <title>Orb-weaving spider Araneus ventricosus genome elucidates the spidroin gene catalogue.</title>
        <authorList>
            <person name="Kono N."/>
            <person name="Nakamura H."/>
            <person name="Ohtoshi R."/>
            <person name="Moran D.A.P."/>
            <person name="Shinohara A."/>
            <person name="Yoshida Y."/>
            <person name="Fujiwara M."/>
            <person name="Mori M."/>
            <person name="Tomita M."/>
            <person name="Arakawa K."/>
        </authorList>
    </citation>
    <scope>NUCLEOTIDE SEQUENCE [LARGE SCALE GENOMIC DNA]</scope>
</reference>
<evidence type="ECO:0000313" key="2">
    <source>
        <dbReference type="Proteomes" id="UP000499080"/>
    </source>
</evidence>
<keyword evidence="2" id="KW-1185">Reference proteome</keyword>
<name>A0A4Y2SW39_ARAVE</name>
<sequence length="152" mass="17501">MATRKPEMLDVLKEECRDLCRCRETLEALYYTCGATEVAIEHLMRPYNPTGLDFKSVVAQMQNLKDILDRQMQLVRLLYINVQQGSEHLQALKDADDPDMIDEVNHLTDLLLGFCAELRNLIKQGATTCRGFHLACKIVLEFMVEKYCKAME</sequence>
<evidence type="ECO:0000313" key="1">
    <source>
        <dbReference type="EMBL" id="GBN92552.1"/>
    </source>
</evidence>
<dbReference type="EMBL" id="BGPR01024443">
    <property type="protein sequence ID" value="GBN92552.1"/>
    <property type="molecule type" value="Genomic_DNA"/>
</dbReference>
<gene>
    <name evidence="1" type="ORF">AVEN_49680_1</name>
</gene>
<protein>
    <submittedName>
        <fullName evidence="1">Uncharacterized protein</fullName>
    </submittedName>
</protein>